<keyword evidence="2" id="KW-1185">Reference proteome</keyword>
<sequence>MVVEGGVTEVDGGDSETVKKAAVRGARPELAAIVTLQWVVEADIPVLEYGHPVTADEIDSTVREAIINNL</sequence>
<protein>
    <submittedName>
        <fullName evidence="1">Uncharacterized protein</fullName>
    </submittedName>
</protein>
<name>A0ABP9KYV9_9NOCA</name>
<gene>
    <name evidence="1" type="ORF">GCM10023318_54970</name>
</gene>
<accession>A0ABP9KYV9</accession>
<dbReference type="Proteomes" id="UP001500603">
    <property type="component" value="Unassembled WGS sequence"/>
</dbReference>
<proteinExistence type="predicted"/>
<evidence type="ECO:0000313" key="1">
    <source>
        <dbReference type="EMBL" id="GAA5066605.1"/>
    </source>
</evidence>
<comment type="caution">
    <text evidence="1">The sequence shown here is derived from an EMBL/GenBank/DDBJ whole genome shotgun (WGS) entry which is preliminary data.</text>
</comment>
<reference evidence="2" key="1">
    <citation type="journal article" date="2019" name="Int. J. Syst. Evol. Microbiol.">
        <title>The Global Catalogue of Microorganisms (GCM) 10K type strain sequencing project: providing services to taxonomists for standard genome sequencing and annotation.</title>
        <authorList>
            <consortium name="The Broad Institute Genomics Platform"/>
            <consortium name="The Broad Institute Genome Sequencing Center for Infectious Disease"/>
            <person name="Wu L."/>
            <person name="Ma J."/>
        </authorList>
    </citation>
    <scope>NUCLEOTIDE SEQUENCE [LARGE SCALE GENOMIC DNA]</scope>
    <source>
        <strain evidence="2">JCM 18298</strain>
    </source>
</reference>
<evidence type="ECO:0000313" key="2">
    <source>
        <dbReference type="Proteomes" id="UP001500603"/>
    </source>
</evidence>
<organism evidence="1 2">
    <name type="scientific">Nocardia callitridis</name>
    <dbReference type="NCBI Taxonomy" id="648753"/>
    <lineage>
        <taxon>Bacteria</taxon>
        <taxon>Bacillati</taxon>
        <taxon>Actinomycetota</taxon>
        <taxon>Actinomycetes</taxon>
        <taxon>Mycobacteriales</taxon>
        <taxon>Nocardiaceae</taxon>
        <taxon>Nocardia</taxon>
    </lineage>
</organism>
<dbReference type="EMBL" id="BAABJM010000007">
    <property type="protein sequence ID" value="GAA5066605.1"/>
    <property type="molecule type" value="Genomic_DNA"/>
</dbReference>